<keyword evidence="2" id="KW-1185">Reference proteome</keyword>
<sequence length="136" mass="16097">MPRIHVDPALEEQPDFSSDVFQGLRTLIIGANQTTEEEAAEHLAQAWRADHDNRIARWQEQREDDARIAAEEDQARREQEEQERIQQELLAENERQEAEKKKPKMNDFDEDQQVDNALIDRPSQYAYSKLEQFEYV</sequence>
<dbReference type="EMBL" id="MU266667">
    <property type="protein sequence ID" value="KAH7919364.1"/>
    <property type="molecule type" value="Genomic_DNA"/>
</dbReference>
<evidence type="ECO:0000313" key="2">
    <source>
        <dbReference type="Proteomes" id="UP000790709"/>
    </source>
</evidence>
<gene>
    <name evidence="1" type="ORF">BV22DRAFT_1184260</name>
</gene>
<accession>A0ACB8B1H0</accession>
<comment type="caution">
    <text evidence="1">The sequence shown here is derived from an EMBL/GenBank/DDBJ whole genome shotgun (WGS) entry which is preliminary data.</text>
</comment>
<protein>
    <submittedName>
        <fullName evidence="1">Uncharacterized protein</fullName>
    </submittedName>
</protein>
<reference evidence="1" key="1">
    <citation type="journal article" date="2021" name="New Phytol.">
        <title>Evolutionary innovations through gain and loss of genes in the ectomycorrhizal Boletales.</title>
        <authorList>
            <person name="Wu G."/>
            <person name="Miyauchi S."/>
            <person name="Morin E."/>
            <person name="Kuo A."/>
            <person name="Drula E."/>
            <person name="Varga T."/>
            <person name="Kohler A."/>
            <person name="Feng B."/>
            <person name="Cao Y."/>
            <person name="Lipzen A."/>
            <person name="Daum C."/>
            <person name="Hundley H."/>
            <person name="Pangilinan J."/>
            <person name="Johnson J."/>
            <person name="Barry K."/>
            <person name="LaButti K."/>
            <person name="Ng V."/>
            <person name="Ahrendt S."/>
            <person name="Min B."/>
            <person name="Choi I.G."/>
            <person name="Park H."/>
            <person name="Plett J.M."/>
            <person name="Magnuson J."/>
            <person name="Spatafora J.W."/>
            <person name="Nagy L.G."/>
            <person name="Henrissat B."/>
            <person name="Grigoriev I.V."/>
            <person name="Yang Z.L."/>
            <person name="Xu J."/>
            <person name="Martin F.M."/>
        </authorList>
    </citation>
    <scope>NUCLEOTIDE SEQUENCE</scope>
    <source>
        <strain evidence="1">KUC20120723A-06</strain>
    </source>
</reference>
<name>A0ACB8B1H0_9AGAM</name>
<dbReference type="Proteomes" id="UP000790709">
    <property type="component" value="Unassembled WGS sequence"/>
</dbReference>
<organism evidence="1 2">
    <name type="scientific">Leucogyrophana mollusca</name>
    <dbReference type="NCBI Taxonomy" id="85980"/>
    <lineage>
        <taxon>Eukaryota</taxon>
        <taxon>Fungi</taxon>
        <taxon>Dikarya</taxon>
        <taxon>Basidiomycota</taxon>
        <taxon>Agaricomycotina</taxon>
        <taxon>Agaricomycetes</taxon>
        <taxon>Agaricomycetidae</taxon>
        <taxon>Boletales</taxon>
        <taxon>Boletales incertae sedis</taxon>
        <taxon>Leucogyrophana</taxon>
    </lineage>
</organism>
<feature type="non-terminal residue" evidence="1">
    <location>
        <position position="136"/>
    </location>
</feature>
<evidence type="ECO:0000313" key="1">
    <source>
        <dbReference type="EMBL" id="KAH7919364.1"/>
    </source>
</evidence>
<proteinExistence type="predicted"/>